<keyword evidence="2" id="KW-1185">Reference proteome</keyword>
<reference evidence="1 2" key="1">
    <citation type="journal article" date="2014" name="Nature">
        <title>The genome of the recently domesticated crop plant sugar beet (Beta vulgaris).</title>
        <authorList>
            <person name="Dohm J.C."/>
            <person name="Minoche A.E."/>
            <person name="Holtgrawe D."/>
            <person name="Capella-Gutierrez S."/>
            <person name="Zakrzewski F."/>
            <person name="Tafer H."/>
            <person name="Rupp O."/>
            <person name="Sorensen T.R."/>
            <person name="Stracke R."/>
            <person name="Reinhardt R."/>
            <person name="Goesmann A."/>
            <person name="Kraft T."/>
            <person name="Schulz B."/>
            <person name="Stadler P.F."/>
            <person name="Schmidt T."/>
            <person name="Gabaldon T."/>
            <person name="Lehrach H."/>
            <person name="Weisshaar B."/>
            <person name="Himmelbauer H."/>
        </authorList>
    </citation>
    <scope>NUCLEOTIDE SEQUENCE [LARGE SCALE GENOMIC DNA]</scope>
    <source>
        <tissue evidence="1">Taproot</tissue>
    </source>
</reference>
<organism evidence="1 2">
    <name type="scientific">Beta vulgaris subsp. vulgaris</name>
    <name type="common">Beet</name>
    <dbReference type="NCBI Taxonomy" id="3555"/>
    <lineage>
        <taxon>Eukaryota</taxon>
        <taxon>Viridiplantae</taxon>
        <taxon>Streptophyta</taxon>
        <taxon>Embryophyta</taxon>
        <taxon>Tracheophyta</taxon>
        <taxon>Spermatophyta</taxon>
        <taxon>Magnoliopsida</taxon>
        <taxon>eudicotyledons</taxon>
        <taxon>Gunneridae</taxon>
        <taxon>Pentapetalae</taxon>
        <taxon>Caryophyllales</taxon>
        <taxon>Chenopodiaceae</taxon>
        <taxon>Betoideae</taxon>
        <taxon>Beta</taxon>
    </lineage>
</organism>
<evidence type="ECO:0000313" key="1">
    <source>
        <dbReference type="EMBL" id="KMS93347.1"/>
    </source>
</evidence>
<gene>
    <name evidence="1" type="ORF">BVRB_032400</name>
</gene>
<dbReference type="EMBL" id="KQ103742">
    <property type="protein sequence ID" value="KMS93347.1"/>
    <property type="molecule type" value="Genomic_DNA"/>
</dbReference>
<protein>
    <submittedName>
        <fullName evidence="1">Uncharacterized protein</fullName>
    </submittedName>
</protein>
<name>A0A0J8B0C6_BETVV</name>
<dbReference type="Proteomes" id="UP000035740">
    <property type="component" value="Unassembled WGS sequence"/>
</dbReference>
<proteinExistence type="predicted"/>
<evidence type="ECO:0000313" key="2">
    <source>
        <dbReference type="Proteomes" id="UP000035740"/>
    </source>
</evidence>
<dbReference type="Gramene" id="KMS93347">
    <property type="protein sequence ID" value="KMS93347"/>
    <property type="gene ID" value="BVRB_032400"/>
</dbReference>
<dbReference type="AlphaFoldDB" id="A0A0J8B0C6"/>
<accession>A0A0J8B0C6</accession>
<sequence>MENEFIDHSGKRSQICPKIAPHMIWKAADADVEFRAFHVPANECIEKIDTEHASVPILVLKSSLDIPVTP</sequence>